<protein>
    <recommendedName>
        <fullName evidence="9 10">Large ribosomal subunit protein uL22</fullName>
    </recommendedName>
</protein>
<dbReference type="eggNOG" id="COG0091">
    <property type="taxonomic scope" value="Bacteria"/>
</dbReference>
<proteinExistence type="inferred from homology"/>
<evidence type="ECO:0000256" key="13">
    <source>
        <dbReference type="RuleBase" id="RU004008"/>
    </source>
</evidence>
<dbReference type="CDD" id="cd00336">
    <property type="entry name" value="Ribosomal_L22"/>
    <property type="match status" value="1"/>
</dbReference>
<dbReference type="Proteomes" id="UP000027946">
    <property type="component" value="Unassembled WGS sequence"/>
</dbReference>
<evidence type="ECO:0000256" key="5">
    <source>
        <dbReference type="ARBA" id="ARBA00022884"/>
    </source>
</evidence>
<evidence type="ECO:0000256" key="12">
    <source>
        <dbReference type="RuleBase" id="RU004006"/>
    </source>
</evidence>
<dbReference type="FunFam" id="3.90.470.10:FF:000011">
    <property type="entry name" value="50S ribosomal protein L22"/>
    <property type="match status" value="1"/>
</dbReference>
<evidence type="ECO:0000313" key="15">
    <source>
        <dbReference type="Proteomes" id="UP000027946"/>
    </source>
</evidence>
<reference evidence="14 15" key="1">
    <citation type="submission" date="2014-03" db="EMBL/GenBank/DDBJ databases">
        <title>Genome sequence of Clostridium litorale W6, DSM 5388.</title>
        <authorList>
            <person name="Poehlein A."/>
            <person name="Jagirdar A."/>
            <person name="Khonsari B."/>
            <person name="Chibani C.M."/>
            <person name="Gutierrez Gutierrez D.A."/>
            <person name="Davydova E."/>
            <person name="Alghaithi H.S."/>
            <person name="Nair K.P."/>
            <person name="Dhamotharan K."/>
            <person name="Chandran L."/>
            <person name="G W."/>
            <person name="Daniel R."/>
        </authorList>
    </citation>
    <scope>NUCLEOTIDE SEQUENCE [LARGE SCALE GENOMIC DNA]</scope>
    <source>
        <strain evidence="14 15">W6</strain>
    </source>
</reference>
<dbReference type="PANTHER" id="PTHR13501:SF8">
    <property type="entry name" value="LARGE RIBOSOMAL SUBUNIT PROTEIN UL22M"/>
    <property type="match status" value="1"/>
</dbReference>
<dbReference type="InterPro" id="IPR047867">
    <property type="entry name" value="Ribosomal_uL22_bac/org-type"/>
</dbReference>
<evidence type="ECO:0000256" key="2">
    <source>
        <dbReference type="ARBA" id="ARBA00009451"/>
    </source>
</evidence>
<evidence type="ECO:0000256" key="8">
    <source>
        <dbReference type="ARBA" id="ARBA00025084"/>
    </source>
</evidence>
<comment type="similarity">
    <text evidence="2 10 11">Belongs to the universal ribosomal protein uL22 family.</text>
</comment>
<dbReference type="GO" id="GO:0019843">
    <property type="term" value="F:rRNA binding"/>
    <property type="evidence" value="ECO:0007669"/>
    <property type="project" value="UniProtKB-UniRule"/>
</dbReference>
<dbReference type="GO" id="GO:0006412">
    <property type="term" value="P:translation"/>
    <property type="evidence" value="ECO:0007669"/>
    <property type="project" value="UniProtKB-UniRule"/>
</dbReference>
<evidence type="ECO:0000256" key="6">
    <source>
        <dbReference type="ARBA" id="ARBA00022980"/>
    </source>
</evidence>
<dbReference type="OrthoDB" id="9805969at2"/>
<gene>
    <name evidence="10 14" type="primary">rplV</name>
    <name evidence="14" type="ORF">CLIT_24c00620</name>
</gene>
<sequence>MEAKAIAKFVRVSPRKAGQVAGLVRGKSVGEALAILKYTSQKPAGIIAKVIESAMANAENNHDMDKDKLYVAEVYANQGPTMKRFMPRAMGRATTIRKRTSHIGVVLKEK</sequence>
<evidence type="ECO:0000256" key="9">
    <source>
        <dbReference type="ARBA" id="ARBA00035207"/>
    </source>
</evidence>
<evidence type="ECO:0000256" key="3">
    <source>
        <dbReference type="ARBA" id="ARBA00011838"/>
    </source>
</evidence>
<keyword evidence="7 10" id="KW-0687">Ribonucleoprotein</keyword>
<evidence type="ECO:0000256" key="11">
    <source>
        <dbReference type="RuleBase" id="RU004005"/>
    </source>
</evidence>
<dbReference type="STRING" id="1121324.CLIT_24c00620"/>
<accession>A0A069RB59</accession>
<comment type="function">
    <text evidence="8">This protein binds specifically to 23S rRNA; its binding is stimulated by other ribosomal proteins, e.g. L4, L17, and L20. It is important during the early stages of 50S assembly. It makes multiple contacts with different domains of the 23S rRNA in the assembled 50S subunit and ribosome.</text>
</comment>
<dbReference type="PANTHER" id="PTHR13501">
    <property type="entry name" value="CHLOROPLAST 50S RIBOSOMAL PROTEIN L22-RELATED"/>
    <property type="match status" value="1"/>
</dbReference>
<dbReference type="HAMAP" id="MF_01331_B">
    <property type="entry name" value="Ribosomal_uL22_B"/>
    <property type="match status" value="1"/>
</dbReference>
<dbReference type="AlphaFoldDB" id="A0A069RB59"/>
<evidence type="ECO:0000256" key="1">
    <source>
        <dbReference type="ARBA" id="ARBA00003478"/>
    </source>
</evidence>
<dbReference type="Pfam" id="PF00237">
    <property type="entry name" value="Ribosomal_L22"/>
    <property type="match status" value="1"/>
</dbReference>
<evidence type="ECO:0000256" key="10">
    <source>
        <dbReference type="HAMAP-Rule" id="MF_01331"/>
    </source>
</evidence>
<dbReference type="SUPFAM" id="SSF54843">
    <property type="entry name" value="Ribosomal protein L22"/>
    <property type="match status" value="1"/>
</dbReference>
<comment type="function">
    <text evidence="10 13">This protein binds specifically to 23S rRNA; its binding is stimulated by other ribosomal proteins, e.g., L4, L17, and L20. It is important during the early stages of 50S assembly. It makes multiple contacts with different domains of the 23S rRNA in the assembled 50S subunit and ribosome.</text>
</comment>
<organism evidence="14 15">
    <name type="scientific">Peptoclostridium litorale DSM 5388</name>
    <dbReference type="NCBI Taxonomy" id="1121324"/>
    <lineage>
        <taxon>Bacteria</taxon>
        <taxon>Bacillati</taxon>
        <taxon>Bacillota</taxon>
        <taxon>Clostridia</taxon>
        <taxon>Peptostreptococcales</taxon>
        <taxon>Peptoclostridiaceae</taxon>
        <taxon>Peptoclostridium</taxon>
    </lineage>
</organism>
<keyword evidence="4 10" id="KW-0699">rRNA-binding</keyword>
<dbReference type="EMBL" id="JJMM01000023">
    <property type="protein sequence ID" value="KDR94299.1"/>
    <property type="molecule type" value="Genomic_DNA"/>
</dbReference>
<keyword evidence="15" id="KW-1185">Reference proteome</keyword>
<comment type="subunit">
    <text evidence="3 10 12">Part of the 50S ribosomal subunit.</text>
</comment>
<dbReference type="GO" id="GO:0003735">
    <property type="term" value="F:structural constituent of ribosome"/>
    <property type="evidence" value="ECO:0007669"/>
    <property type="project" value="InterPro"/>
</dbReference>
<evidence type="ECO:0000256" key="4">
    <source>
        <dbReference type="ARBA" id="ARBA00022730"/>
    </source>
</evidence>
<dbReference type="InterPro" id="IPR005727">
    <property type="entry name" value="Ribosomal_uL22_bac/chlpt-type"/>
</dbReference>
<name>A0A069RB59_PEPLI</name>
<comment type="caution">
    <text evidence="14">The sequence shown here is derived from an EMBL/GenBank/DDBJ whole genome shotgun (WGS) entry which is preliminary data.</text>
</comment>
<comment type="function">
    <text evidence="1 10">The globular domain of the protein is located near the polypeptide exit tunnel on the outside of the subunit, while an extended beta-hairpin is found that lines the wall of the exit tunnel in the center of the 70S ribosome.</text>
</comment>
<dbReference type="InterPro" id="IPR018260">
    <property type="entry name" value="Ribosomal_uL22_CS"/>
</dbReference>
<dbReference type="NCBIfam" id="TIGR01044">
    <property type="entry name" value="rplV_bact"/>
    <property type="match status" value="1"/>
</dbReference>
<keyword evidence="6 10" id="KW-0689">Ribosomal protein</keyword>
<dbReference type="Gene3D" id="3.90.470.10">
    <property type="entry name" value="Ribosomal protein L22/L17"/>
    <property type="match status" value="1"/>
</dbReference>
<keyword evidence="5 10" id="KW-0694">RNA-binding</keyword>
<dbReference type="PROSITE" id="PS00464">
    <property type="entry name" value="RIBOSOMAL_L22"/>
    <property type="match status" value="1"/>
</dbReference>
<dbReference type="InterPro" id="IPR036394">
    <property type="entry name" value="Ribosomal_uL22_sf"/>
</dbReference>
<evidence type="ECO:0000256" key="7">
    <source>
        <dbReference type="ARBA" id="ARBA00023274"/>
    </source>
</evidence>
<dbReference type="InterPro" id="IPR001063">
    <property type="entry name" value="Ribosomal_uL22"/>
</dbReference>
<dbReference type="GO" id="GO:0022625">
    <property type="term" value="C:cytosolic large ribosomal subunit"/>
    <property type="evidence" value="ECO:0007669"/>
    <property type="project" value="TreeGrafter"/>
</dbReference>
<dbReference type="RefSeq" id="WP_038267337.1">
    <property type="nucleotide sequence ID" value="NZ_FSRH01000014.1"/>
</dbReference>
<evidence type="ECO:0000313" key="14">
    <source>
        <dbReference type="EMBL" id="KDR94299.1"/>
    </source>
</evidence>